<feature type="coiled-coil region" evidence="1">
    <location>
        <begin position="82"/>
        <end position="116"/>
    </location>
</feature>
<gene>
    <name evidence="4" type="ORF">FPZ52_10690</name>
</gene>
<feature type="domain" description="Multidrug resistance protein MdtA-like barrel-sandwich hybrid" evidence="2">
    <location>
        <begin position="50"/>
        <end position="240"/>
    </location>
</feature>
<dbReference type="Pfam" id="PF25954">
    <property type="entry name" value="Beta-barrel_RND_2"/>
    <property type="match status" value="1"/>
</dbReference>
<name>A0A5B8IZJ5_9RHOB</name>
<dbReference type="SUPFAM" id="SSF111369">
    <property type="entry name" value="HlyD-like secretion proteins"/>
    <property type="match status" value="2"/>
</dbReference>
<dbReference type="InterPro" id="IPR050739">
    <property type="entry name" value="MFP"/>
</dbReference>
<dbReference type="OrthoDB" id="9811754at2"/>
<evidence type="ECO:0000313" key="5">
    <source>
        <dbReference type="Proteomes" id="UP000318483"/>
    </source>
</evidence>
<keyword evidence="1" id="KW-0175">Coiled coil</keyword>
<dbReference type="Gene3D" id="2.40.30.170">
    <property type="match status" value="1"/>
</dbReference>
<dbReference type="InterPro" id="IPR058792">
    <property type="entry name" value="Beta-barrel_RND_2"/>
</dbReference>
<reference evidence="4 5" key="1">
    <citation type="submission" date="2019-07" db="EMBL/GenBank/DDBJ databases">
        <title>Litoreibacter alkalisoli sp. nov., isolated from saline-alkaline soil.</title>
        <authorList>
            <person name="Wang S."/>
            <person name="Xu L."/>
            <person name="Xing Y.-T."/>
            <person name="Sun J.-Q."/>
        </authorList>
    </citation>
    <scope>NUCLEOTIDE SEQUENCE [LARGE SCALE GENOMIC DNA]</scope>
    <source>
        <strain evidence="4 5">LN3S51</strain>
    </source>
</reference>
<evidence type="ECO:0000259" key="3">
    <source>
        <dbReference type="Pfam" id="PF25954"/>
    </source>
</evidence>
<organism evidence="4 5">
    <name type="scientific">Qingshengfaniella alkalisoli</name>
    <dbReference type="NCBI Taxonomy" id="2599296"/>
    <lineage>
        <taxon>Bacteria</taxon>
        <taxon>Pseudomonadati</taxon>
        <taxon>Pseudomonadota</taxon>
        <taxon>Alphaproteobacteria</taxon>
        <taxon>Rhodobacterales</taxon>
        <taxon>Paracoccaceae</taxon>
        <taxon>Qingshengfaniella</taxon>
    </lineage>
</organism>
<dbReference type="Gene3D" id="2.40.50.100">
    <property type="match status" value="1"/>
</dbReference>
<dbReference type="RefSeq" id="WP_146365414.1">
    <property type="nucleotide sequence ID" value="NZ_CP042261.1"/>
</dbReference>
<dbReference type="KEGG" id="lit:FPZ52_10690"/>
<dbReference type="Gene3D" id="1.10.287.470">
    <property type="entry name" value="Helix hairpin bin"/>
    <property type="match status" value="2"/>
</dbReference>
<accession>A0A5B8IZJ5</accession>
<dbReference type="EMBL" id="CP042261">
    <property type="protein sequence ID" value="QDY70038.1"/>
    <property type="molecule type" value="Genomic_DNA"/>
</dbReference>
<dbReference type="PANTHER" id="PTHR30386">
    <property type="entry name" value="MEMBRANE FUSION SUBUNIT OF EMRAB-TOLC MULTIDRUG EFFLUX PUMP"/>
    <property type="match status" value="1"/>
</dbReference>
<feature type="domain" description="CusB-like beta-barrel" evidence="3">
    <location>
        <begin position="248"/>
        <end position="292"/>
    </location>
</feature>
<dbReference type="InterPro" id="IPR058625">
    <property type="entry name" value="MdtA-like_BSH"/>
</dbReference>
<dbReference type="Pfam" id="PF25917">
    <property type="entry name" value="BSH_RND"/>
    <property type="match status" value="1"/>
</dbReference>
<dbReference type="PANTHER" id="PTHR30386:SF24">
    <property type="entry name" value="MULTIDRUG RESISTANCE EFFLUX PUMP"/>
    <property type="match status" value="1"/>
</dbReference>
<proteinExistence type="predicted"/>
<evidence type="ECO:0000256" key="1">
    <source>
        <dbReference type="SAM" id="Coils"/>
    </source>
</evidence>
<keyword evidence="5" id="KW-1185">Reference proteome</keyword>
<evidence type="ECO:0000259" key="2">
    <source>
        <dbReference type="Pfam" id="PF25917"/>
    </source>
</evidence>
<dbReference type="GO" id="GO:0055085">
    <property type="term" value="P:transmembrane transport"/>
    <property type="evidence" value="ECO:0007669"/>
    <property type="project" value="InterPro"/>
</dbReference>
<dbReference type="AlphaFoldDB" id="A0A5B8IZJ5"/>
<protein>
    <submittedName>
        <fullName evidence="4">HlyD family secretion protein</fullName>
    </submittedName>
</protein>
<dbReference type="Proteomes" id="UP000318483">
    <property type="component" value="Chromosome"/>
</dbReference>
<evidence type="ECO:0000313" key="4">
    <source>
        <dbReference type="EMBL" id="QDY70038.1"/>
    </source>
</evidence>
<sequence length="345" mass="36582">MTRLKPLIPSLAALALGLSGVLFVLFAWQLPPFDSPVARTENAYVKGAITTISPQLSGYVAEVPVADFQHVERGDVVVRLDDRQYRQKMAQAEAALDAARAQLANNAQRVHSAEAALRARKAAQAAAEASLASARSDWERISVLNEKGIIASSEADKTELSLRQAEASLDQAESQVAVAQEDVRSAGVAAQALRAAVAQTEAVVELARLDLENTIIRAPETGTLGQVSAQVGQYVGAGSALVSEVSEQVWVVANFRETELKGMHVGQPVSFFVDALEGRSFTGRIERFAPATTSEFSVLAGSNATGNFTKIAQRLPVRIAIDPGQPGSDTLAPGLSVVVKIDTRT</sequence>
<feature type="coiled-coil region" evidence="1">
    <location>
        <begin position="155"/>
        <end position="182"/>
    </location>
</feature>